<proteinExistence type="predicted"/>
<protein>
    <recommendedName>
        <fullName evidence="4">RSAM-associated Gly-rich repeat protein</fullName>
    </recommendedName>
</protein>
<organism evidence="2 3">
    <name type="scientific">Rubidibacter lacunae KORDI 51-2</name>
    <dbReference type="NCBI Taxonomy" id="582515"/>
    <lineage>
        <taxon>Bacteria</taxon>
        <taxon>Bacillati</taxon>
        <taxon>Cyanobacteriota</taxon>
        <taxon>Cyanophyceae</taxon>
        <taxon>Oscillatoriophycideae</taxon>
        <taxon>Chroococcales</taxon>
        <taxon>Aphanothecaceae</taxon>
        <taxon>Rubidibacter</taxon>
    </lineage>
</organism>
<sequence>MKISTQVGLVGFMMALSALTAQTATAAGDLSELHADRHGQSVESRLTRLSAALRQREGQLPASTAAEIEHLQAGWINGGGFANRRVWPNGWRDSGGFINNRDGGGFVNRRGGGGFVNVR</sequence>
<dbReference type="Proteomes" id="UP000016960">
    <property type="component" value="Unassembled WGS sequence"/>
</dbReference>
<keyword evidence="1" id="KW-0732">Signal</keyword>
<evidence type="ECO:0008006" key="4">
    <source>
        <dbReference type="Google" id="ProtNLM"/>
    </source>
</evidence>
<dbReference type="NCBIfam" id="TIGR04260">
    <property type="entry name" value="Cyano_gly_rpt"/>
    <property type="match status" value="1"/>
</dbReference>
<gene>
    <name evidence="2" type="ORF">KR51_00029790</name>
</gene>
<feature type="signal peptide" evidence="1">
    <location>
        <begin position="1"/>
        <end position="26"/>
    </location>
</feature>
<accession>U5D711</accession>
<keyword evidence="3" id="KW-1185">Reference proteome</keyword>
<dbReference type="EMBL" id="ASSJ01000076">
    <property type="protein sequence ID" value="ERN40438.1"/>
    <property type="molecule type" value="Genomic_DNA"/>
</dbReference>
<comment type="caution">
    <text evidence="2">The sequence shown here is derived from an EMBL/GenBank/DDBJ whole genome shotgun (WGS) entry which is preliminary data.</text>
</comment>
<dbReference type="eggNOG" id="ENOG5033J6Q">
    <property type="taxonomic scope" value="Bacteria"/>
</dbReference>
<evidence type="ECO:0000256" key="1">
    <source>
        <dbReference type="SAM" id="SignalP"/>
    </source>
</evidence>
<dbReference type="InterPro" id="IPR026356">
    <property type="entry name" value="GrrA/OscA1_RiPP"/>
</dbReference>
<reference evidence="2 3" key="1">
    <citation type="submission" date="2013-05" db="EMBL/GenBank/DDBJ databases">
        <title>Draft genome sequence of Rubidibacter lacunae KORDI 51-2.</title>
        <authorList>
            <person name="Choi D.H."/>
            <person name="Noh J.H."/>
            <person name="Kwon K.-K."/>
            <person name="Lee J.-H."/>
            <person name="Ryu J.-Y."/>
        </authorList>
    </citation>
    <scope>NUCLEOTIDE SEQUENCE [LARGE SCALE GENOMIC DNA]</scope>
    <source>
        <strain evidence="2 3">KORDI 51-2</strain>
    </source>
</reference>
<evidence type="ECO:0000313" key="3">
    <source>
        <dbReference type="Proteomes" id="UP000016960"/>
    </source>
</evidence>
<dbReference type="RefSeq" id="WP_022608584.1">
    <property type="nucleotide sequence ID" value="NZ_ASSJ01000076.1"/>
</dbReference>
<name>U5D711_9CHRO</name>
<dbReference type="InParanoid" id="U5D711"/>
<dbReference type="OrthoDB" id="467574at2"/>
<feature type="chain" id="PRO_5004658927" description="RSAM-associated Gly-rich repeat protein" evidence="1">
    <location>
        <begin position="27"/>
        <end position="119"/>
    </location>
</feature>
<dbReference type="AlphaFoldDB" id="U5D711"/>
<evidence type="ECO:0000313" key="2">
    <source>
        <dbReference type="EMBL" id="ERN40438.1"/>
    </source>
</evidence>